<dbReference type="Gene3D" id="3.40.50.620">
    <property type="entry name" value="HUPs"/>
    <property type="match status" value="1"/>
</dbReference>
<dbReference type="EC" id="6.1.1.16" evidence="9"/>
<comment type="subunit">
    <text evidence="1 9">Monomer.</text>
</comment>
<dbReference type="HAMAP" id="MF_00041">
    <property type="entry name" value="Cys_tRNA_synth"/>
    <property type="match status" value="1"/>
</dbReference>
<dbReference type="Pfam" id="PF01406">
    <property type="entry name" value="tRNA-synt_1e"/>
    <property type="match status" value="1"/>
</dbReference>
<proteinExistence type="inferred from homology"/>
<evidence type="ECO:0000256" key="2">
    <source>
        <dbReference type="ARBA" id="ARBA00022598"/>
    </source>
</evidence>
<comment type="cofactor">
    <cofactor evidence="9">
        <name>Zn(2+)</name>
        <dbReference type="ChEBI" id="CHEBI:29105"/>
    </cofactor>
    <text evidence="9">Binds 1 zinc ion per subunit.</text>
</comment>
<dbReference type="InterPro" id="IPR024909">
    <property type="entry name" value="Cys-tRNA/MSH_ligase"/>
</dbReference>
<dbReference type="GO" id="GO:0006423">
    <property type="term" value="P:cysteinyl-tRNA aminoacylation"/>
    <property type="evidence" value="ECO:0007669"/>
    <property type="project" value="UniProtKB-UniRule"/>
</dbReference>
<dbReference type="SUPFAM" id="SSF52374">
    <property type="entry name" value="Nucleotidylyl transferase"/>
    <property type="match status" value="1"/>
</dbReference>
<feature type="binding site" evidence="9">
    <location>
        <position position="235"/>
    </location>
    <ligand>
        <name>Zn(2+)</name>
        <dbReference type="ChEBI" id="CHEBI:29105"/>
    </ligand>
</feature>
<evidence type="ECO:0000259" key="10">
    <source>
        <dbReference type="Pfam" id="PF01406"/>
    </source>
</evidence>
<feature type="binding site" evidence="9">
    <location>
        <position position="29"/>
    </location>
    <ligand>
        <name>Zn(2+)</name>
        <dbReference type="ChEBI" id="CHEBI:29105"/>
    </ligand>
</feature>
<comment type="similarity">
    <text evidence="9">Belongs to the class-I aminoacyl-tRNA synthetase family.</text>
</comment>
<dbReference type="InterPro" id="IPR009080">
    <property type="entry name" value="tRNAsynth_Ia_anticodon-bd"/>
</dbReference>
<reference evidence="12 13" key="1">
    <citation type="journal article" date="2016" name="Nat. Commun.">
        <title>Thousands of microbial genomes shed light on interconnected biogeochemical processes in an aquifer system.</title>
        <authorList>
            <person name="Anantharaman K."/>
            <person name="Brown C.T."/>
            <person name="Hug L.A."/>
            <person name="Sharon I."/>
            <person name="Castelle C.J."/>
            <person name="Probst A.J."/>
            <person name="Thomas B.C."/>
            <person name="Singh A."/>
            <person name="Wilkins M.J."/>
            <person name="Karaoz U."/>
            <person name="Brodie E.L."/>
            <person name="Williams K.H."/>
            <person name="Hubbard S.S."/>
            <person name="Banfield J.F."/>
        </authorList>
    </citation>
    <scope>NUCLEOTIDE SEQUENCE [LARGE SCALE GENOMIC DNA]</scope>
</reference>
<feature type="short sequence motif" description="'KMSKS' region" evidence="9">
    <location>
        <begin position="267"/>
        <end position="271"/>
    </location>
</feature>
<feature type="binding site" evidence="9">
    <location>
        <position position="210"/>
    </location>
    <ligand>
        <name>Zn(2+)</name>
        <dbReference type="ChEBI" id="CHEBI:29105"/>
    </ligand>
</feature>
<gene>
    <name evidence="9" type="primary">cysS</name>
    <name evidence="12" type="ORF">A2937_02520</name>
</gene>
<comment type="caution">
    <text evidence="12">The sequence shown here is derived from an EMBL/GenBank/DDBJ whole genome shotgun (WGS) entry which is preliminary data.</text>
</comment>
<dbReference type="GO" id="GO:0004817">
    <property type="term" value="F:cysteine-tRNA ligase activity"/>
    <property type="evidence" value="ECO:0007669"/>
    <property type="project" value="UniProtKB-UniRule"/>
</dbReference>
<dbReference type="SUPFAM" id="SSF47323">
    <property type="entry name" value="Anticodon-binding domain of a subclass of class I aminoacyl-tRNA synthetases"/>
    <property type="match status" value="1"/>
</dbReference>
<dbReference type="Pfam" id="PF23493">
    <property type="entry name" value="CysS_C"/>
    <property type="match status" value="1"/>
</dbReference>
<evidence type="ECO:0000256" key="8">
    <source>
        <dbReference type="ARBA" id="ARBA00023146"/>
    </source>
</evidence>
<keyword evidence="5 9" id="KW-0862">Zinc</keyword>
<keyword evidence="7 9" id="KW-0648">Protein biosynthesis</keyword>
<name>A0A1G2SGH0_9BACT</name>
<evidence type="ECO:0000256" key="3">
    <source>
        <dbReference type="ARBA" id="ARBA00022723"/>
    </source>
</evidence>
<keyword evidence="6 9" id="KW-0067">ATP-binding</keyword>
<keyword evidence="4 9" id="KW-0547">Nucleotide-binding</keyword>
<evidence type="ECO:0000256" key="6">
    <source>
        <dbReference type="ARBA" id="ARBA00022840"/>
    </source>
</evidence>
<accession>A0A1G2SGH0</accession>
<feature type="domain" description="Cysteinyl-tRNA ligase anticodon binding" evidence="11">
    <location>
        <begin position="395"/>
        <end position="439"/>
    </location>
</feature>
<comment type="catalytic activity">
    <reaction evidence="9">
        <text>tRNA(Cys) + L-cysteine + ATP = L-cysteinyl-tRNA(Cys) + AMP + diphosphate</text>
        <dbReference type="Rhea" id="RHEA:17773"/>
        <dbReference type="Rhea" id="RHEA-COMP:9661"/>
        <dbReference type="Rhea" id="RHEA-COMP:9679"/>
        <dbReference type="ChEBI" id="CHEBI:30616"/>
        <dbReference type="ChEBI" id="CHEBI:33019"/>
        <dbReference type="ChEBI" id="CHEBI:35235"/>
        <dbReference type="ChEBI" id="CHEBI:78442"/>
        <dbReference type="ChEBI" id="CHEBI:78517"/>
        <dbReference type="ChEBI" id="CHEBI:456215"/>
        <dbReference type="EC" id="6.1.1.16"/>
    </reaction>
</comment>
<dbReference type="PANTHER" id="PTHR10890:SF3">
    <property type="entry name" value="CYSTEINE--TRNA LIGASE, CYTOPLASMIC"/>
    <property type="match status" value="1"/>
</dbReference>
<evidence type="ECO:0000256" key="9">
    <source>
        <dbReference type="HAMAP-Rule" id="MF_00041"/>
    </source>
</evidence>
<dbReference type="GO" id="GO:0008270">
    <property type="term" value="F:zinc ion binding"/>
    <property type="evidence" value="ECO:0007669"/>
    <property type="project" value="UniProtKB-UniRule"/>
</dbReference>
<feature type="short sequence motif" description="'HIGH' region" evidence="9">
    <location>
        <begin position="31"/>
        <end position="41"/>
    </location>
</feature>
<dbReference type="GO" id="GO:0005829">
    <property type="term" value="C:cytosol"/>
    <property type="evidence" value="ECO:0007669"/>
    <property type="project" value="TreeGrafter"/>
</dbReference>
<evidence type="ECO:0000256" key="5">
    <source>
        <dbReference type="ARBA" id="ARBA00022833"/>
    </source>
</evidence>
<feature type="binding site" evidence="9">
    <location>
        <position position="239"/>
    </location>
    <ligand>
        <name>Zn(2+)</name>
        <dbReference type="ChEBI" id="CHEBI:29105"/>
    </ligand>
</feature>
<feature type="binding site" evidence="9">
    <location>
        <position position="270"/>
    </location>
    <ligand>
        <name>ATP</name>
        <dbReference type="ChEBI" id="CHEBI:30616"/>
    </ligand>
</feature>
<dbReference type="InterPro" id="IPR032678">
    <property type="entry name" value="tRNA-synt_1_cat_dom"/>
</dbReference>
<dbReference type="InterPro" id="IPR014729">
    <property type="entry name" value="Rossmann-like_a/b/a_fold"/>
</dbReference>
<evidence type="ECO:0000313" key="12">
    <source>
        <dbReference type="EMBL" id="OHA84044.1"/>
    </source>
</evidence>
<dbReference type="InterPro" id="IPR056411">
    <property type="entry name" value="CysS_C"/>
</dbReference>
<dbReference type="PRINTS" id="PR00983">
    <property type="entry name" value="TRNASYNTHCYS"/>
</dbReference>
<dbReference type="Gene3D" id="1.20.120.1910">
    <property type="entry name" value="Cysteine-tRNA ligase, C-terminal anti-codon recognition domain"/>
    <property type="match status" value="1"/>
</dbReference>
<protein>
    <recommendedName>
        <fullName evidence="9">Cysteine--tRNA ligase</fullName>
        <ecNumber evidence="9">6.1.1.16</ecNumber>
    </recommendedName>
    <alternativeName>
        <fullName evidence="9">Cysteinyl-tRNA synthetase</fullName>
        <shortName evidence="9">CysRS</shortName>
    </alternativeName>
</protein>
<sequence length="444" mass="49900">MDLRLFNTLTGATENLVPLHDREVRMYHCGPTVYGYAHIGNLRSFIANDILRRTLEYAGYTVKQVMNITDIDDKMIKKSADEGVPLSEIANRYEDVLMADLRHLNIKIPEHIPRATEHIGGMIVLIEKLLREGYAYPASDGIYFEVAKSKDYGALARLDLNAETESRVEGAADKKSPRDFALWKFWTAEDGENVFDASFGRGRPGWHIECSAMAMSELGETLDIHTGGVDLIFPHHTNEIAQSEAATGKPFVKQWVHTEFVMVDGQKMSKSLNNMFTLKEIVEKGISPAAFRYWVLGAHYRAKANFTWEGLQGAQTALVRLAEHLGAEVGTVNEDYQRRFEELVTDDLDTPRALALAWEVAKDTSLSSADKTATLLDFDRVLGLGFVPHVDVVIPNDIKELILSRETARTTKNWAESDRIRDEINALGWDVLDTDKGTEVQKKN</sequence>
<evidence type="ECO:0000313" key="13">
    <source>
        <dbReference type="Proteomes" id="UP000177987"/>
    </source>
</evidence>
<keyword evidence="8 9" id="KW-0030">Aminoacyl-tRNA synthetase</keyword>
<organism evidence="12 13">
    <name type="scientific">Candidatus Yonathbacteria bacterium RIFCSPLOWO2_01_FULL_47_33b</name>
    <dbReference type="NCBI Taxonomy" id="1802727"/>
    <lineage>
        <taxon>Bacteria</taxon>
        <taxon>Candidatus Yonathiibacteriota</taxon>
    </lineage>
</organism>
<comment type="subcellular location">
    <subcellularLocation>
        <location evidence="9">Cytoplasm</location>
    </subcellularLocation>
</comment>
<dbReference type="InterPro" id="IPR015803">
    <property type="entry name" value="Cys-tRNA-ligase"/>
</dbReference>
<evidence type="ECO:0000256" key="7">
    <source>
        <dbReference type="ARBA" id="ARBA00022917"/>
    </source>
</evidence>
<dbReference type="GO" id="GO:0005524">
    <property type="term" value="F:ATP binding"/>
    <property type="evidence" value="ECO:0007669"/>
    <property type="project" value="UniProtKB-UniRule"/>
</dbReference>
<dbReference type="AlphaFoldDB" id="A0A1G2SGH0"/>
<evidence type="ECO:0000256" key="1">
    <source>
        <dbReference type="ARBA" id="ARBA00011245"/>
    </source>
</evidence>
<keyword evidence="9" id="KW-0963">Cytoplasm</keyword>
<dbReference type="EMBL" id="MHUW01000007">
    <property type="protein sequence ID" value="OHA84044.1"/>
    <property type="molecule type" value="Genomic_DNA"/>
</dbReference>
<dbReference type="PANTHER" id="PTHR10890">
    <property type="entry name" value="CYSTEINYL-TRNA SYNTHETASE"/>
    <property type="match status" value="1"/>
</dbReference>
<dbReference type="CDD" id="cd00672">
    <property type="entry name" value="CysRS_core"/>
    <property type="match status" value="1"/>
</dbReference>
<evidence type="ECO:0000259" key="11">
    <source>
        <dbReference type="Pfam" id="PF23493"/>
    </source>
</evidence>
<dbReference type="NCBIfam" id="TIGR00435">
    <property type="entry name" value="cysS"/>
    <property type="match status" value="1"/>
</dbReference>
<keyword evidence="3 9" id="KW-0479">Metal-binding</keyword>
<dbReference type="Proteomes" id="UP000177987">
    <property type="component" value="Unassembled WGS sequence"/>
</dbReference>
<feature type="domain" description="tRNA synthetases class I catalytic" evidence="10">
    <location>
        <begin position="17"/>
        <end position="314"/>
    </location>
</feature>
<dbReference type="STRING" id="1802727.A2937_02520"/>
<keyword evidence="2 9" id="KW-0436">Ligase</keyword>
<evidence type="ECO:0000256" key="4">
    <source>
        <dbReference type="ARBA" id="ARBA00022741"/>
    </source>
</evidence>